<dbReference type="GO" id="GO:0016887">
    <property type="term" value="F:ATP hydrolysis activity"/>
    <property type="evidence" value="ECO:0007669"/>
    <property type="project" value="InterPro"/>
</dbReference>
<reference evidence="2" key="1">
    <citation type="journal article" date="2015" name="Nature">
        <title>Complex archaea that bridge the gap between prokaryotes and eukaryotes.</title>
        <authorList>
            <person name="Spang A."/>
            <person name="Saw J.H."/>
            <person name="Jorgensen S.L."/>
            <person name="Zaremba-Niedzwiedzka K."/>
            <person name="Martijn J."/>
            <person name="Lind A.E."/>
            <person name="van Eijk R."/>
            <person name="Schleper C."/>
            <person name="Guy L."/>
            <person name="Ettema T.J."/>
        </authorList>
    </citation>
    <scope>NUCLEOTIDE SEQUENCE</scope>
</reference>
<evidence type="ECO:0000259" key="1">
    <source>
        <dbReference type="Pfam" id="PF00004"/>
    </source>
</evidence>
<dbReference type="EMBL" id="LAZR01044734">
    <property type="protein sequence ID" value="KKL03928.1"/>
    <property type="molecule type" value="Genomic_DNA"/>
</dbReference>
<dbReference type="InterPro" id="IPR027417">
    <property type="entry name" value="P-loop_NTPase"/>
</dbReference>
<feature type="domain" description="ATPase AAA-type core" evidence="1">
    <location>
        <begin position="5"/>
        <end position="121"/>
    </location>
</feature>
<accession>A0A0F9CVK8</accession>
<protein>
    <recommendedName>
        <fullName evidence="1">ATPase AAA-type core domain-containing protein</fullName>
    </recommendedName>
</protein>
<name>A0A0F9CVK8_9ZZZZ</name>
<sequence length="214" mass="24621">MILSLEGVQGTGKTTVAVAIAYEEWLESGKQKKIISNVHLGFEYTHFDLAFFLEHLVDGELENCILILDEMYQIADSRSSATKINKLFTYFAVQTRKRDVDLYICTHHLDHIDLRLRRSVDIRGACRYFPEIPCKACKGTKEVRGAPCERCKGWGELGYCRVQFLDRRKRQRFTSAQLLGHEIFGPDYWSLFNTKERIPIQARILAGIDTAEVV</sequence>
<dbReference type="GO" id="GO:0005524">
    <property type="term" value="F:ATP binding"/>
    <property type="evidence" value="ECO:0007669"/>
    <property type="project" value="InterPro"/>
</dbReference>
<dbReference type="Gene3D" id="3.40.50.300">
    <property type="entry name" value="P-loop containing nucleotide triphosphate hydrolases"/>
    <property type="match status" value="1"/>
</dbReference>
<dbReference type="Pfam" id="PF00004">
    <property type="entry name" value="AAA"/>
    <property type="match status" value="1"/>
</dbReference>
<comment type="caution">
    <text evidence="2">The sequence shown here is derived from an EMBL/GenBank/DDBJ whole genome shotgun (WGS) entry which is preliminary data.</text>
</comment>
<dbReference type="SUPFAM" id="SSF52540">
    <property type="entry name" value="P-loop containing nucleoside triphosphate hydrolases"/>
    <property type="match status" value="1"/>
</dbReference>
<proteinExistence type="predicted"/>
<dbReference type="AlphaFoldDB" id="A0A0F9CVK8"/>
<evidence type="ECO:0000313" key="2">
    <source>
        <dbReference type="EMBL" id="KKL03928.1"/>
    </source>
</evidence>
<gene>
    <name evidence="2" type="ORF">LCGC14_2621220</name>
</gene>
<organism evidence="2">
    <name type="scientific">marine sediment metagenome</name>
    <dbReference type="NCBI Taxonomy" id="412755"/>
    <lineage>
        <taxon>unclassified sequences</taxon>
        <taxon>metagenomes</taxon>
        <taxon>ecological metagenomes</taxon>
    </lineage>
</organism>
<dbReference type="InterPro" id="IPR003959">
    <property type="entry name" value="ATPase_AAA_core"/>
</dbReference>